<dbReference type="InterPro" id="IPR004045">
    <property type="entry name" value="Glutathione_S-Trfase_N"/>
</dbReference>
<protein>
    <recommendedName>
        <fullName evidence="1">glutathione transferase</fullName>
        <ecNumber evidence="1">2.5.1.18</ecNumber>
    </recommendedName>
</protein>
<organism evidence="4 5">
    <name type="scientific">Rhizoctonia solani</name>
    <dbReference type="NCBI Taxonomy" id="456999"/>
    <lineage>
        <taxon>Eukaryota</taxon>
        <taxon>Fungi</taxon>
        <taxon>Dikarya</taxon>
        <taxon>Basidiomycota</taxon>
        <taxon>Agaricomycotina</taxon>
        <taxon>Agaricomycetes</taxon>
        <taxon>Cantharellales</taxon>
        <taxon>Ceratobasidiaceae</taxon>
        <taxon>Rhizoctonia</taxon>
    </lineage>
</organism>
<evidence type="ECO:0000256" key="1">
    <source>
        <dbReference type="ARBA" id="ARBA00012452"/>
    </source>
</evidence>
<accession>A0A8H2WIF8</accession>
<dbReference type="EC" id="2.5.1.18" evidence="1"/>
<reference evidence="4" key="1">
    <citation type="submission" date="2021-01" db="EMBL/GenBank/DDBJ databases">
        <authorList>
            <person name="Kaushik A."/>
        </authorList>
    </citation>
    <scope>NUCLEOTIDE SEQUENCE</scope>
    <source>
        <strain evidence="4">AG2-2IIIB</strain>
    </source>
</reference>
<feature type="domain" description="GST N-terminal" evidence="3">
    <location>
        <begin position="1"/>
        <end position="96"/>
    </location>
</feature>
<sequence length="130" mass="14423">MVVKVYGMGVSTCTKRVFMTCHELGIKYELNHIDLLKGEHKNPEYIANMQPFGSIPVLIYGKDSTLVPSPTDPKAYGLFEQAASIEYSSFDPTASGVYLEKVHARIEGREPDIALVEKSRQALLAKFEVG</sequence>
<keyword evidence="2" id="KW-0808">Transferase</keyword>
<gene>
    <name evidence="4" type="ORF">RDB_LOCUS21916</name>
</gene>
<dbReference type="Pfam" id="PF13409">
    <property type="entry name" value="GST_N_2"/>
    <property type="match status" value="1"/>
</dbReference>
<evidence type="ECO:0000256" key="2">
    <source>
        <dbReference type="ARBA" id="ARBA00022679"/>
    </source>
</evidence>
<dbReference type="GO" id="GO:0004364">
    <property type="term" value="F:glutathione transferase activity"/>
    <property type="evidence" value="ECO:0007669"/>
    <property type="project" value="UniProtKB-EC"/>
</dbReference>
<dbReference type="InterPro" id="IPR036249">
    <property type="entry name" value="Thioredoxin-like_sf"/>
</dbReference>
<dbReference type="Proteomes" id="UP000663843">
    <property type="component" value="Unassembled WGS sequence"/>
</dbReference>
<dbReference type="GO" id="GO:0006749">
    <property type="term" value="P:glutathione metabolic process"/>
    <property type="evidence" value="ECO:0007669"/>
    <property type="project" value="TreeGrafter"/>
</dbReference>
<dbReference type="Gene3D" id="3.40.30.10">
    <property type="entry name" value="Glutaredoxin"/>
    <property type="match status" value="1"/>
</dbReference>
<dbReference type="EMBL" id="CAJMWT010001079">
    <property type="protein sequence ID" value="CAE6376863.1"/>
    <property type="molecule type" value="Genomic_DNA"/>
</dbReference>
<dbReference type="AlphaFoldDB" id="A0A8H2WIF8"/>
<evidence type="ECO:0000259" key="3">
    <source>
        <dbReference type="PROSITE" id="PS50404"/>
    </source>
</evidence>
<dbReference type="Gene3D" id="1.20.1050.10">
    <property type="match status" value="1"/>
</dbReference>
<comment type="caution">
    <text evidence="4">The sequence shown here is derived from an EMBL/GenBank/DDBJ whole genome shotgun (WGS) entry which is preliminary data.</text>
</comment>
<dbReference type="PANTHER" id="PTHR43900">
    <property type="entry name" value="GLUTATHIONE S-TRANSFERASE RHO"/>
    <property type="match status" value="1"/>
</dbReference>
<dbReference type="SUPFAM" id="SSF52833">
    <property type="entry name" value="Thioredoxin-like"/>
    <property type="match status" value="1"/>
</dbReference>
<dbReference type="PROSITE" id="PS50404">
    <property type="entry name" value="GST_NTER"/>
    <property type="match status" value="1"/>
</dbReference>
<evidence type="ECO:0000313" key="5">
    <source>
        <dbReference type="Proteomes" id="UP000663843"/>
    </source>
</evidence>
<proteinExistence type="predicted"/>
<evidence type="ECO:0000313" key="4">
    <source>
        <dbReference type="EMBL" id="CAE6376863.1"/>
    </source>
</evidence>
<name>A0A8H2WIF8_9AGAM</name>
<dbReference type="PANTHER" id="PTHR43900:SF3">
    <property type="entry name" value="GLUTATHIONE S-TRANSFERASE RHO"/>
    <property type="match status" value="1"/>
</dbReference>
<dbReference type="GO" id="GO:0043295">
    <property type="term" value="F:glutathione binding"/>
    <property type="evidence" value="ECO:0007669"/>
    <property type="project" value="TreeGrafter"/>
</dbReference>
<dbReference type="GO" id="GO:0005737">
    <property type="term" value="C:cytoplasm"/>
    <property type="evidence" value="ECO:0007669"/>
    <property type="project" value="TreeGrafter"/>
</dbReference>